<reference evidence="1 2" key="1">
    <citation type="journal article" date="2016" name="Gene">
        <title>PacBio SMRT assembly of a complex multi-replicon genome reveals chlorocatechol degradative operon in a region of genome plasticity.</title>
        <authorList>
            <person name="Ricker N."/>
            <person name="Shen S.Y."/>
            <person name="Goordial J."/>
            <person name="Jin S."/>
            <person name="Fulthorpe R.R."/>
        </authorList>
    </citation>
    <scope>NUCLEOTIDE SEQUENCE [LARGE SCALE GENOMIC DNA]</scope>
    <source>
        <strain evidence="1 2">OLGA172</strain>
    </source>
</reference>
<dbReference type="Proteomes" id="UP000076852">
    <property type="component" value="Chromosome 1"/>
</dbReference>
<keyword evidence="2" id="KW-1185">Reference proteome</keyword>
<evidence type="ECO:0000313" key="1">
    <source>
        <dbReference type="EMBL" id="ANB72121.1"/>
    </source>
</evidence>
<name>A0A160FIQ2_9BURK</name>
<gene>
    <name evidence="1" type="ORF">AYM40_06855</name>
</gene>
<dbReference type="KEGG" id="buz:AYM40_06855"/>
<sequence>MIVAPVALNNAGLRERPAALASNGRDGVNQWVKLGNVVTVGAREDYRERDALRFSDEVVL</sequence>
<accession>A0A160FIQ2</accession>
<proteinExistence type="predicted"/>
<dbReference type="EMBL" id="CP014578">
    <property type="protein sequence ID" value="ANB72121.1"/>
    <property type="molecule type" value="Genomic_DNA"/>
</dbReference>
<evidence type="ECO:0000313" key="2">
    <source>
        <dbReference type="Proteomes" id="UP000076852"/>
    </source>
</evidence>
<protein>
    <submittedName>
        <fullName evidence="1">Uncharacterized protein</fullName>
    </submittedName>
</protein>
<organism evidence="1 2">
    <name type="scientific">Paraburkholderia phytofirmans OLGA172</name>
    <dbReference type="NCBI Taxonomy" id="1417228"/>
    <lineage>
        <taxon>Bacteria</taxon>
        <taxon>Pseudomonadati</taxon>
        <taxon>Pseudomonadota</taxon>
        <taxon>Betaproteobacteria</taxon>
        <taxon>Burkholderiales</taxon>
        <taxon>Burkholderiaceae</taxon>
        <taxon>Paraburkholderia</taxon>
    </lineage>
</organism>
<dbReference type="AlphaFoldDB" id="A0A160FIQ2"/>